<dbReference type="EMBL" id="CAJGYO010000007">
    <property type="protein sequence ID" value="CAD6242561.1"/>
    <property type="molecule type" value="Genomic_DNA"/>
</dbReference>
<comment type="caution">
    <text evidence="2">The sequence shown here is derived from an EMBL/GenBank/DDBJ whole genome shotgun (WGS) entry which is preliminary data.</text>
</comment>
<feature type="region of interest" description="Disordered" evidence="1">
    <location>
        <begin position="1"/>
        <end position="66"/>
    </location>
</feature>
<organism evidence="2 3">
    <name type="scientific">Miscanthus lutarioriparius</name>
    <dbReference type="NCBI Taxonomy" id="422564"/>
    <lineage>
        <taxon>Eukaryota</taxon>
        <taxon>Viridiplantae</taxon>
        <taxon>Streptophyta</taxon>
        <taxon>Embryophyta</taxon>
        <taxon>Tracheophyta</taxon>
        <taxon>Spermatophyta</taxon>
        <taxon>Magnoliopsida</taxon>
        <taxon>Liliopsida</taxon>
        <taxon>Poales</taxon>
        <taxon>Poaceae</taxon>
        <taxon>PACMAD clade</taxon>
        <taxon>Panicoideae</taxon>
        <taxon>Andropogonodae</taxon>
        <taxon>Andropogoneae</taxon>
        <taxon>Saccharinae</taxon>
        <taxon>Miscanthus</taxon>
    </lineage>
</organism>
<accession>A0A811PD31</accession>
<keyword evidence="3" id="KW-1185">Reference proteome</keyword>
<evidence type="ECO:0000313" key="3">
    <source>
        <dbReference type="Proteomes" id="UP000604825"/>
    </source>
</evidence>
<evidence type="ECO:0000313" key="2">
    <source>
        <dbReference type="EMBL" id="CAD6242561.1"/>
    </source>
</evidence>
<dbReference type="AlphaFoldDB" id="A0A811PD31"/>
<name>A0A811PD31_9POAL</name>
<feature type="region of interest" description="Disordered" evidence="1">
    <location>
        <begin position="109"/>
        <end position="137"/>
    </location>
</feature>
<protein>
    <submittedName>
        <fullName evidence="2">Uncharacterized protein</fullName>
    </submittedName>
</protein>
<proteinExistence type="predicted"/>
<evidence type="ECO:0000256" key="1">
    <source>
        <dbReference type="SAM" id="MobiDB-lite"/>
    </source>
</evidence>
<sequence>MGAHQREGDTRRGAPPHGLAPLWQARPQAGSPASIRSCARAPARRPPSSASIRAIPSPLPSARPRVLYGWGVDPSGVRRPASASRGSRQHCPMGFEIDPLVESVVRPGRQGEWPQQSSRHGLPPSLGAAKASTRTTQGPGLGWLSGQASYLCVYKL</sequence>
<dbReference type="Proteomes" id="UP000604825">
    <property type="component" value="Unassembled WGS sequence"/>
</dbReference>
<feature type="region of interest" description="Disordered" evidence="1">
    <location>
        <begin position="74"/>
        <end position="93"/>
    </location>
</feature>
<feature type="compositionally biased region" description="Basic and acidic residues" evidence="1">
    <location>
        <begin position="1"/>
        <end position="12"/>
    </location>
</feature>
<gene>
    <name evidence="2" type="ORF">NCGR_LOCUS28014</name>
</gene>
<reference evidence="2" key="1">
    <citation type="submission" date="2020-10" db="EMBL/GenBank/DDBJ databases">
        <authorList>
            <person name="Han B."/>
            <person name="Lu T."/>
            <person name="Zhao Q."/>
            <person name="Huang X."/>
            <person name="Zhao Y."/>
        </authorList>
    </citation>
    <scope>NUCLEOTIDE SEQUENCE</scope>
</reference>
<feature type="compositionally biased region" description="Low complexity" evidence="1">
    <location>
        <begin position="31"/>
        <end position="62"/>
    </location>
</feature>